<evidence type="ECO:0000313" key="6">
    <source>
        <dbReference type="Proteomes" id="UP000243459"/>
    </source>
</evidence>
<feature type="compositionally biased region" description="Pro residues" evidence="3">
    <location>
        <begin position="666"/>
        <end position="675"/>
    </location>
</feature>
<dbReference type="Pfam" id="PF14215">
    <property type="entry name" value="bHLH-MYC_N"/>
    <property type="match status" value="1"/>
</dbReference>
<reference evidence="6" key="1">
    <citation type="journal article" date="2017" name="Nat. Commun.">
        <title>The asparagus genome sheds light on the origin and evolution of a young Y chromosome.</title>
        <authorList>
            <person name="Harkess A."/>
            <person name="Zhou J."/>
            <person name="Xu C."/>
            <person name="Bowers J.E."/>
            <person name="Van der Hulst R."/>
            <person name="Ayyampalayam S."/>
            <person name="Mercati F."/>
            <person name="Riccardi P."/>
            <person name="McKain M.R."/>
            <person name="Kakrana A."/>
            <person name="Tang H."/>
            <person name="Ray J."/>
            <person name="Groenendijk J."/>
            <person name="Arikit S."/>
            <person name="Mathioni S.M."/>
            <person name="Nakano M."/>
            <person name="Shan H."/>
            <person name="Telgmann-Rauber A."/>
            <person name="Kanno A."/>
            <person name="Yue Z."/>
            <person name="Chen H."/>
            <person name="Li W."/>
            <person name="Chen Y."/>
            <person name="Xu X."/>
            <person name="Zhang Y."/>
            <person name="Luo S."/>
            <person name="Chen H."/>
            <person name="Gao J."/>
            <person name="Mao Z."/>
            <person name="Pires J.C."/>
            <person name="Luo M."/>
            <person name="Kudrna D."/>
            <person name="Wing R.A."/>
            <person name="Meyers B.C."/>
            <person name="Yi K."/>
            <person name="Kong H."/>
            <person name="Lavrijsen P."/>
            <person name="Sunseri F."/>
            <person name="Falavigna A."/>
            <person name="Ye Y."/>
            <person name="Leebens-Mack J.H."/>
            <person name="Chen G."/>
        </authorList>
    </citation>
    <scope>NUCLEOTIDE SEQUENCE [LARGE SCALE GENOMIC DNA]</scope>
    <source>
        <strain evidence="6">cv. DH0086</strain>
    </source>
</reference>
<dbReference type="PROSITE" id="PS50888">
    <property type="entry name" value="BHLH"/>
    <property type="match status" value="1"/>
</dbReference>
<dbReference type="Gramene" id="ONK71337">
    <property type="protein sequence ID" value="ONK71337"/>
    <property type="gene ID" value="A4U43_C04F7440"/>
</dbReference>
<dbReference type="OMA" id="GHCERTS"/>
<evidence type="ECO:0000313" key="5">
    <source>
        <dbReference type="EMBL" id="ONK71337.1"/>
    </source>
</evidence>
<feature type="region of interest" description="Disordered" evidence="3">
    <location>
        <begin position="663"/>
        <end position="683"/>
    </location>
</feature>
<dbReference type="CDD" id="cd18915">
    <property type="entry name" value="bHLH_AtLHW_like"/>
    <property type="match status" value="1"/>
</dbReference>
<dbReference type="InterPro" id="IPR025610">
    <property type="entry name" value="MYC/MYB_N"/>
</dbReference>
<accession>A0A5P1F1Q0</accession>
<feature type="region of interest" description="Disordered" evidence="3">
    <location>
        <begin position="918"/>
        <end position="946"/>
    </location>
</feature>
<evidence type="ECO:0000256" key="1">
    <source>
        <dbReference type="ARBA" id="ARBA00023015"/>
    </source>
</evidence>
<proteinExistence type="predicted"/>
<dbReference type="PANTHER" id="PTHR46196">
    <property type="entry name" value="TRANSCRIPTION FACTOR BHLH155-LIKE ISOFORM X1-RELATED"/>
    <property type="match status" value="1"/>
</dbReference>
<dbReference type="Proteomes" id="UP000243459">
    <property type="component" value="Chromosome 4"/>
</dbReference>
<gene>
    <name evidence="5" type="ORF">A4U43_C04F7440</name>
</gene>
<feature type="region of interest" description="Disordered" evidence="3">
    <location>
        <begin position="713"/>
        <end position="753"/>
    </location>
</feature>
<evidence type="ECO:0000259" key="4">
    <source>
        <dbReference type="PROSITE" id="PS50888"/>
    </source>
</evidence>
<protein>
    <recommendedName>
        <fullName evidence="4">BHLH domain-containing protein</fullName>
    </recommendedName>
</protein>
<dbReference type="Pfam" id="PF23176">
    <property type="entry name" value="bHLH_LHW"/>
    <property type="match status" value="1"/>
</dbReference>
<evidence type="ECO:0000256" key="2">
    <source>
        <dbReference type="ARBA" id="ARBA00023163"/>
    </source>
</evidence>
<sequence>MGGLVKEVLRRLCVEFGWSYAVFWKLIGFGDQMNLVWEDGHCERTSVASAASGFEAIDLLIKESGVLRGSQNGGFSQLGGTEDRVRTLVFKLMATQVHLVGDGIVGKAALTGKHEWMLGDMLSNRGFTSKVLAEINNQLLAGIKTTAIIPVLPQGILQLGSTQMLPENFGFIVHAKSLLGQLQFVRGAVLSSDTQKILCQKLVESTGMQTTHKQYREARTDINGASSVNDDNHNHQHFSPALSRTFTEICPSSTQLYDQMSAIVSETPLAKENMSSKMVPPSTQPIVETHHSQVDSGAQEAHTMFSNPDARLLQSILPCKSDSQNHQQSPTGLPYNRLAFLEEQLSMPSVRAGEFANNRESTLANTNMLQLLSYGCTSLQPLQGSESISSFARSQLLESANGIGKFNSFASGIGSFRSQHAESSSTELPQVLNPIDHLEQGHLNSIDTIFHSGSLREKQKSNDGQYQALESQFTQYDEHGSSYSPLLDPVQKNKAHQESPCVENGRDPTPAGSGNKSNEKAGNLQALDEKISVSLLQSSSANDLFDALRLDQCKSGFSDSKLDNVKIHAAENAHGLNTDVSNRITEFEEYLGYNALNNELFCSGMFSVAGSDQLLDAVVSQFNPGARYEMDDIASCKNPLTKISSSSTNGCATTCKKTHAETFSLPPVPIKPEPAPSSSLKSSCSIERSDGCISQSHGSYKSQINLWIEGQKMSNDNHSGAHGKKVDEGGKQVRKRSRPGENPRPRPKDRQMIQDRVKELREIIPNGPKLSIDALLEKTIKHMLFLQSVTKHADKLKEIGEPKILSKDGGLLLKDNFEGGATWAFEVGSQSMTCPIIVEDLNPPRQMLVEMLCEERGLFLEIADLVRGLGLTILKGAMEARGDKIWARFAVEANRDVTRMEIFLSLVQLLQPSATSNEIPEGLNTPQNMFHSPSSIPATGLSDRLW</sequence>
<feature type="region of interest" description="Disordered" evidence="3">
    <location>
        <begin position="478"/>
        <end position="520"/>
    </location>
</feature>
<keyword evidence="1" id="KW-0805">Transcription regulation</keyword>
<dbReference type="EMBL" id="CM007384">
    <property type="protein sequence ID" value="ONK71337.1"/>
    <property type="molecule type" value="Genomic_DNA"/>
</dbReference>
<keyword evidence="2" id="KW-0804">Transcription</keyword>
<feature type="compositionally biased region" description="Basic and acidic residues" evidence="3">
    <location>
        <begin position="738"/>
        <end position="753"/>
    </location>
</feature>
<dbReference type="OrthoDB" id="1883654at2759"/>
<dbReference type="AlphaFoldDB" id="A0A5P1F1Q0"/>
<dbReference type="GO" id="GO:0003700">
    <property type="term" value="F:DNA-binding transcription factor activity"/>
    <property type="evidence" value="ECO:0007669"/>
    <property type="project" value="InterPro"/>
</dbReference>
<dbReference type="InterPro" id="IPR011598">
    <property type="entry name" value="bHLH_dom"/>
</dbReference>
<evidence type="ECO:0000256" key="3">
    <source>
        <dbReference type="SAM" id="MobiDB-lite"/>
    </source>
</evidence>
<keyword evidence="6" id="KW-1185">Reference proteome</keyword>
<dbReference type="GO" id="GO:0046983">
    <property type="term" value="F:protein dimerization activity"/>
    <property type="evidence" value="ECO:0007669"/>
    <property type="project" value="InterPro"/>
</dbReference>
<dbReference type="InterPro" id="IPR043561">
    <property type="entry name" value="LHW-like"/>
</dbReference>
<feature type="compositionally biased region" description="Polar residues" evidence="3">
    <location>
        <begin position="918"/>
        <end position="937"/>
    </location>
</feature>
<feature type="domain" description="BHLH" evidence="4">
    <location>
        <begin position="737"/>
        <end position="786"/>
    </location>
</feature>
<organism evidence="5 6">
    <name type="scientific">Asparagus officinalis</name>
    <name type="common">Garden asparagus</name>
    <dbReference type="NCBI Taxonomy" id="4686"/>
    <lineage>
        <taxon>Eukaryota</taxon>
        <taxon>Viridiplantae</taxon>
        <taxon>Streptophyta</taxon>
        <taxon>Embryophyta</taxon>
        <taxon>Tracheophyta</taxon>
        <taxon>Spermatophyta</taxon>
        <taxon>Magnoliopsida</taxon>
        <taxon>Liliopsida</taxon>
        <taxon>Asparagales</taxon>
        <taxon>Asparagaceae</taxon>
        <taxon>Asparagoideae</taxon>
        <taxon>Asparagus</taxon>
    </lineage>
</organism>
<name>A0A5P1F1Q0_ASPOF</name>
<dbReference type="PANTHER" id="PTHR46196:SF4">
    <property type="entry name" value="TRANSCRIPTION FACTOR LHW"/>
    <property type="match status" value="1"/>
</dbReference>